<gene>
    <name evidence="7" type="ORF">GUITHDRAFT_109156</name>
</gene>
<dbReference type="Gene3D" id="4.10.1000.10">
    <property type="entry name" value="Zinc finger, CCCH-type"/>
    <property type="match status" value="1"/>
</dbReference>
<dbReference type="PANTHER" id="PTHR39444:SF3">
    <property type="entry name" value="SITE-SPECIFIC DNA-METHYLTRANSFERASE (ADENINE-SPECIFIC)"/>
    <property type="match status" value="1"/>
</dbReference>
<dbReference type="PANTHER" id="PTHR39444">
    <property type="entry name" value="SITE-SPECIFIC DNA-METHYLTRANSFERASE (ADENINE-SPECIFIC)"/>
    <property type="match status" value="1"/>
</dbReference>
<dbReference type="eggNOG" id="ENOG502SPY9">
    <property type="taxonomic scope" value="Eukaryota"/>
</dbReference>
<dbReference type="Pfam" id="PF18345">
    <property type="entry name" value="zf_CCCH_4"/>
    <property type="match status" value="1"/>
</dbReference>
<dbReference type="Proteomes" id="UP000011087">
    <property type="component" value="Unassembled WGS sequence"/>
</dbReference>
<evidence type="ECO:0000256" key="2">
    <source>
        <dbReference type="ARBA" id="ARBA00022771"/>
    </source>
</evidence>
<keyword evidence="2 4" id="KW-0863">Zinc-finger</keyword>
<dbReference type="GO" id="GO:0008270">
    <property type="term" value="F:zinc ion binding"/>
    <property type="evidence" value="ECO:0007669"/>
    <property type="project" value="UniProtKB-KW"/>
</dbReference>
<reference evidence="8" key="3">
    <citation type="submission" date="2016-03" db="UniProtKB">
        <authorList>
            <consortium name="EnsemblProtists"/>
        </authorList>
    </citation>
    <scope>IDENTIFICATION</scope>
</reference>
<evidence type="ECO:0000256" key="1">
    <source>
        <dbReference type="ARBA" id="ARBA00022723"/>
    </source>
</evidence>
<organism evidence="7">
    <name type="scientific">Guillardia theta (strain CCMP2712)</name>
    <name type="common">Cryptophyte</name>
    <dbReference type="NCBI Taxonomy" id="905079"/>
    <lineage>
        <taxon>Eukaryota</taxon>
        <taxon>Cryptophyceae</taxon>
        <taxon>Pyrenomonadales</taxon>
        <taxon>Geminigeraceae</taxon>
        <taxon>Guillardia</taxon>
    </lineage>
</organism>
<evidence type="ECO:0000313" key="9">
    <source>
        <dbReference type="Proteomes" id="UP000011087"/>
    </source>
</evidence>
<dbReference type="EMBL" id="JH993001">
    <property type="protein sequence ID" value="EKX45112.1"/>
    <property type="molecule type" value="Genomic_DNA"/>
</dbReference>
<name>L1J9U5_GUITC</name>
<evidence type="ECO:0000256" key="4">
    <source>
        <dbReference type="PROSITE-ProRule" id="PRU00723"/>
    </source>
</evidence>
<dbReference type="GeneID" id="17301713"/>
<dbReference type="PaxDb" id="55529-EKX45112"/>
<dbReference type="RefSeq" id="XP_005832092.1">
    <property type="nucleotide sequence ID" value="XM_005832035.1"/>
</dbReference>
<dbReference type="EnsemblProtists" id="EKX45112">
    <property type="protein sequence ID" value="EKX45112"/>
    <property type="gene ID" value="GUITHDRAFT_109156"/>
</dbReference>
<evidence type="ECO:0000259" key="6">
    <source>
        <dbReference type="PROSITE" id="PS50103"/>
    </source>
</evidence>
<protein>
    <recommendedName>
        <fullName evidence="6">C3H1-type domain-containing protein</fullName>
    </recommendedName>
</protein>
<keyword evidence="1 4" id="KW-0479">Metal-binding</keyword>
<keyword evidence="9" id="KW-1185">Reference proteome</keyword>
<evidence type="ECO:0000256" key="3">
    <source>
        <dbReference type="ARBA" id="ARBA00022833"/>
    </source>
</evidence>
<dbReference type="OrthoDB" id="6022762at2759"/>
<reference evidence="9" key="2">
    <citation type="submission" date="2012-11" db="EMBL/GenBank/DDBJ databases">
        <authorList>
            <person name="Kuo A."/>
            <person name="Curtis B.A."/>
            <person name="Tanifuji G."/>
            <person name="Burki F."/>
            <person name="Gruber A."/>
            <person name="Irimia M."/>
            <person name="Maruyama S."/>
            <person name="Arias M.C."/>
            <person name="Ball S.G."/>
            <person name="Gile G.H."/>
            <person name="Hirakawa Y."/>
            <person name="Hopkins J.F."/>
            <person name="Rensing S.A."/>
            <person name="Schmutz J."/>
            <person name="Symeonidi A."/>
            <person name="Elias M."/>
            <person name="Eveleigh R.J."/>
            <person name="Herman E.K."/>
            <person name="Klute M.J."/>
            <person name="Nakayama T."/>
            <person name="Obornik M."/>
            <person name="Reyes-Prieto A."/>
            <person name="Armbrust E.V."/>
            <person name="Aves S.J."/>
            <person name="Beiko R.G."/>
            <person name="Coutinho P."/>
            <person name="Dacks J.B."/>
            <person name="Durnford D.G."/>
            <person name="Fast N.M."/>
            <person name="Green B.R."/>
            <person name="Grisdale C."/>
            <person name="Hempe F."/>
            <person name="Henrissat B."/>
            <person name="Hoppner M.P."/>
            <person name="Ishida K.-I."/>
            <person name="Kim E."/>
            <person name="Koreny L."/>
            <person name="Kroth P.G."/>
            <person name="Liu Y."/>
            <person name="Malik S.-B."/>
            <person name="Maier U.G."/>
            <person name="McRose D."/>
            <person name="Mock T."/>
            <person name="Neilson J.A."/>
            <person name="Onodera N.T."/>
            <person name="Poole A.M."/>
            <person name="Pritham E.J."/>
            <person name="Richards T.A."/>
            <person name="Rocap G."/>
            <person name="Roy S.W."/>
            <person name="Sarai C."/>
            <person name="Schaack S."/>
            <person name="Shirato S."/>
            <person name="Slamovits C.H."/>
            <person name="Spencer D.F."/>
            <person name="Suzuki S."/>
            <person name="Worden A.Z."/>
            <person name="Zauner S."/>
            <person name="Barry K."/>
            <person name="Bell C."/>
            <person name="Bharti A.K."/>
            <person name="Crow J.A."/>
            <person name="Grimwood J."/>
            <person name="Kramer R."/>
            <person name="Lindquist E."/>
            <person name="Lucas S."/>
            <person name="Salamov A."/>
            <person name="McFadden G.I."/>
            <person name="Lane C.E."/>
            <person name="Keeling P.J."/>
            <person name="Gray M.W."/>
            <person name="Grigoriev I.V."/>
            <person name="Archibald J.M."/>
        </authorList>
    </citation>
    <scope>NUCLEOTIDE SEQUENCE</scope>
    <source>
        <strain evidence="9">CCMP2712</strain>
    </source>
</reference>
<dbReference type="HOGENOM" id="CLU_954563_0_0_1"/>
<feature type="region of interest" description="Disordered" evidence="5">
    <location>
        <begin position="1"/>
        <end position="54"/>
    </location>
</feature>
<feature type="domain" description="C3H1-type" evidence="6">
    <location>
        <begin position="204"/>
        <end position="232"/>
    </location>
</feature>
<feature type="zinc finger region" description="C3H1-type" evidence="4">
    <location>
        <begin position="204"/>
        <end position="232"/>
    </location>
</feature>
<dbReference type="InterPro" id="IPR000571">
    <property type="entry name" value="Znf_CCCH"/>
</dbReference>
<dbReference type="SUPFAM" id="SSF90229">
    <property type="entry name" value="CCCH zinc finger"/>
    <property type="match status" value="1"/>
</dbReference>
<reference evidence="7 9" key="1">
    <citation type="journal article" date="2012" name="Nature">
        <title>Algal genomes reveal evolutionary mosaicism and the fate of nucleomorphs.</title>
        <authorList>
            <consortium name="DOE Joint Genome Institute"/>
            <person name="Curtis B.A."/>
            <person name="Tanifuji G."/>
            <person name="Burki F."/>
            <person name="Gruber A."/>
            <person name="Irimia M."/>
            <person name="Maruyama S."/>
            <person name="Arias M.C."/>
            <person name="Ball S.G."/>
            <person name="Gile G.H."/>
            <person name="Hirakawa Y."/>
            <person name="Hopkins J.F."/>
            <person name="Kuo A."/>
            <person name="Rensing S.A."/>
            <person name="Schmutz J."/>
            <person name="Symeonidi A."/>
            <person name="Elias M."/>
            <person name="Eveleigh R.J."/>
            <person name="Herman E.K."/>
            <person name="Klute M.J."/>
            <person name="Nakayama T."/>
            <person name="Obornik M."/>
            <person name="Reyes-Prieto A."/>
            <person name="Armbrust E.V."/>
            <person name="Aves S.J."/>
            <person name="Beiko R.G."/>
            <person name="Coutinho P."/>
            <person name="Dacks J.B."/>
            <person name="Durnford D.G."/>
            <person name="Fast N.M."/>
            <person name="Green B.R."/>
            <person name="Grisdale C.J."/>
            <person name="Hempel F."/>
            <person name="Henrissat B."/>
            <person name="Hoppner M.P."/>
            <person name="Ishida K."/>
            <person name="Kim E."/>
            <person name="Koreny L."/>
            <person name="Kroth P.G."/>
            <person name="Liu Y."/>
            <person name="Malik S.B."/>
            <person name="Maier U.G."/>
            <person name="McRose D."/>
            <person name="Mock T."/>
            <person name="Neilson J.A."/>
            <person name="Onodera N.T."/>
            <person name="Poole A.M."/>
            <person name="Pritham E.J."/>
            <person name="Richards T.A."/>
            <person name="Rocap G."/>
            <person name="Roy S.W."/>
            <person name="Sarai C."/>
            <person name="Schaack S."/>
            <person name="Shirato S."/>
            <person name="Slamovits C.H."/>
            <person name="Spencer D.F."/>
            <person name="Suzuki S."/>
            <person name="Worden A.Z."/>
            <person name="Zauner S."/>
            <person name="Barry K."/>
            <person name="Bell C."/>
            <person name="Bharti A.K."/>
            <person name="Crow J.A."/>
            <person name="Grimwood J."/>
            <person name="Kramer R."/>
            <person name="Lindquist E."/>
            <person name="Lucas S."/>
            <person name="Salamov A."/>
            <person name="McFadden G.I."/>
            <person name="Lane C.E."/>
            <person name="Keeling P.J."/>
            <person name="Gray M.W."/>
            <person name="Grigoriev I.V."/>
            <person name="Archibald J.M."/>
        </authorList>
    </citation>
    <scope>NUCLEOTIDE SEQUENCE</scope>
    <source>
        <strain evidence="7 9">CCMP2712</strain>
    </source>
</reference>
<evidence type="ECO:0000313" key="7">
    <source>
        <dbReference type="EMBL" id="EKX45112.1"/>
    </source>
</evidence>
<dbReference type="KEGG" id="gtt:GUITHDRAFT_109156"/>
<evidence type="ECO:0000256" key="5">
    <source>
        <dbReference type="SAM" id="MobiDB-lite"/>
    </source>
</evidence>
<dbReference type="InterPro" id="IPR036855">
    <property type="entry name" value="Znf_CCCH_sf"/>
</dbReference>
<proteinExistence type="predicted"/>
<sequence length="292" mass="33274">MGKRKPSKGSESKEAEGEQEGTATPGKKHKKQAARPAEPSPNPQAQGLEGNLHPFEHDPADDCETCFQAYCDIAPFLIKLAQRVGKPKKDLCIWDPYYCAGKVKDHLRKLGFHNVHNNNEDFYSLKPEQFPPYDVLLTSPPYSRNHIEKILVFASECKKPWILLMPQYVHRKSYYSAIIEGQHPFYMIPPKPYVYHAHHGGRKDNTNVTCRHWARDGKCPKGDECAFVHGEVGDSAQPAIQSKGITPVTPFKSIWHMHFPPEGMNNGIYTWAVHKLRKSKLKLCRHVEDIEL</sequence>
<keyword evidence="3 4" id="KW-0862">Zinc</keyword>
<dbReference type="SMART" id="SM00356">
    <property type="entry name" value="ZnF_C3H1"/>
    <property type="match status" value="1"/>
</dbReference>
<dbReference type="OMA" id="YVHRKAW"/>
<dbReference type="AlphaFoldDB" id="L1J9U5"/>
<dbReference type="PROSITE" id="PS50103">
    <property type="entry name" value="ZF_C3H1"/>
    <property type="match status" value="1"/>
</dbReference>
<accession>L1J9U5</accession>
<evidence type="ECO:0000313" key="8">
    <source>
        <dbReference type="EnsemblProtists" id="EKX45112"/>
    </source>
</evidence>